<organism evidence="1">
    <name type="scientific">Schistocephalus solidus</name>
    <name type="common">Tapeworm</name>
    <dbReference type="NCBI Taxonomy" id="70667"/>
    <lineage>
        <taxon>Eukaryota</taxon>
        <taxon>Metazoa</taxon>
        <taxon>Spiralia</taxon>
        <taxon>Lophotrochozoa</taxon>
        <taxon>Platyhelminthes</taxon>
        <taxon>Cestoda</taxon>
        <taxon>Eucestoda</taxon>
        <taxon>Diphyllobothriidea</taxon>
        <taxon>Diphyllobothriidae</taxon>
        <taxon>Schistocephalus</taxon>
    </lineage>
</organism>
<name>A0A0X3PXK5_SCHSO</name>
<proteinExistence type="predicted"/>
<dbReference type="GO" id="GO:0016787">
    <property type="term" value="F:hydrolase activity"/>
    <property type="evidence" value="ECO:0007669"/>
    <property type="project" value="UniProtKB-KW"/>
</dbReference>
<reference evidence="1" key="1">
    <citation type="submission" date="2016-01" db="EMBL/GenBank/DDBJ databases">
        <title>Reference transcriptome for the parasite Schistocephalus solidus: insights into the molecular evolution of parasitism.</title>
        <authorList>
            <person name="Hebert F.O."/>
            <person name="Grambauer S."/>
            <person name="Barber I."/>
            <person name="Landry C.R."/>
            <person name="Aubin-Horth N."/>
        </authorList>
    </citation>
    <scope>NUCLEOTIDE SEQUENCE</scope>
</reference>
<dbReference type="EMBL" id="GEEE01023036">
    <property type="protein sequence ID" value="JAP40189.1"/>
    <property type="molecule type" value="Transcribed_RNA"/>
</dbReference>
<gene>
    <name evidence="1" type="primary">ICT1</name>
    <name evidence="1" type="ORF">TR102574</name>
</gene>
<dbReference type="EMBL" id="GEEE01006711">
    <property type="protein sequence ID" value="JAP56514.1"/>
    <property type="molecule type" value="Transcribed_RNA"/>
</dbReference>
<keyword evidence="1" id="KW-0378">Hydrolase</keyword>
<accession>A0A0X3PXK5</accession>
<evidence type="ECO:0000313" key="1">
    <source>
        <dbReference type="EMBL" id="JAP56514.1"/>
    </source>
</evidence>
<dbReference type="AlphaFoldDB" id="A0A0X3PXK5"/>
<protein>
    <submittedName>
        <fullName evidence="1">Peptidyl-tRNA hydrolase ICT1</fullName>
    </submittedName>
</protein>
<sequence length="142" mass="15702">MSLHVHVFAYPDQMLSRLDSSCLHVTFNSASLKNRLLFVLFNLRADNGTCCITDLGRVISSIPRSSCCNGGGVVCGGHYFLAPGLIVKTCIGLYRTPENVFVTVCHETKLAFVVRFFYLIPFYLELTALTLPPAEAGLVRNR</sequence>